<comment type="cofactor">
    <cofactor evidence="1">
        <name>Mg(2+)</name>
        <dbReference type="ChEBI" id="CHEBI:18420"/>
    </cofactor>
</comment>
<dbReference type="FunFam" id="1.10.600.10:FF:000001">
    <property type="entry name" value="Geranylgeranyl diphosphate synthase"/>
    <property type="match status" value="1"/>
</dbReference>
<dbReference type="InterPro" id="IPR053378">
    <property type="entry name" value="Prenyl_diphosphate_synthase"/>
</dbReference>
<evidence type="ECO:0000256" key="7">
    <source>
        <dbReference type="RuleBase" id="RU004466"/>
    </source>
</evidence>
<keyword evidence="5" id="KW-0460">Magnesium</keyword>
<dbReference type="OrthoDB" id="9805316at2"/>
<comment type="caution">
    <text evidence="8">The sequence shown here is derived from an EMBL/GenBank/DDBJ whole genome shotgun (WGS) entry which is preliminary data.</text>
</comment>
<gene>
    <name evidence="8" type="ORF">DET50_10144</name>
</gene>
<dbReference type="InterPro" id="IPR033749">
    <property type="entry name" value="Polyprenyl_synt_CS"/>
</dbReference>
<evidence type="ECO:0000256" key="5">
    <source>
        <dbReference type="ARBA" id="ARBA00022842"/>
    </source>
</evidence>
<evidence type="ECO:0000313" key="8">
    <source>
        <dbReference type="EMBL" id="RBP33704.1"/>
    </source>
</evidence>
<dbReference type="Gene3D" id="1.10.600.10">
    <property type="entry name" value="Farnesyl Diphosphate Synthase"/>
    <property type="match status" value="1"/>
</dbReference>
<comment type="similarity">
    <text evidence="2 7">Belongs to the FPP/GGPP synthase family.</text>
</comment>
<dbReference type="InterPro" id="IPR008949">
    <property type="entry name" value="Isoprenoid_synthase_dom_sf"/>
</dbReference>
<dbReference type="SFLD" id="SFLDG01017">
    <property type="entry name" value="Polyprenyl_Transferase_Like"/>
    <property type="match status" value="1"/>
</dbReference>
<dbReference type="InterPro" id="IPR000092">
    <property type="entry name" value="Polyprenyl_synt"/>
</dbReference>
<dbReference type="GO" id="GO:0004659">
    <property type="term" value="F:prenyltransferase activity"/>
    <property type="evidence" value="ECO:0007669"/>
    <property type="project" value="InterPro"/>
</dbReference>
<dbReference type="EMBL" id="QNRO01000001">
    <property type="protein sequence ID" value="RBP33704.1"/>
    <property type="molecule type" value="Genomic_DNA"/>
</dbReference>
<evidence type="ECO:0000256" key="2">
    <source>
        <dbReference type="ARBA" id="ARBA00006706"/>
    </source>
</evidence>
<dbReference type="PROSITE" id="PS00444">
    <property type="entry name" value="POLYPRENYL_SYNTHASE_2"/>
    <property type="match status" value="1"/>
</dbReference>
<reference evidence="8 9" key="1">
    <citation type="submission" date="2018-06" db="EMBL/GenBank/DDBJ databases">
        <title>Freshwater and sediment microbial communities from various areas in North America, analyzing microbe dynamics in response to fracking.</title>
        <authorList>
            <person name="Lamendella R."/>
        </authorList>
    </citation>
    <scope>NUCLEOTIDE SEQUENCE [LARGE SCALE GENOMIC DNA]</scope>
    <source>
        <strain evidence="8 9">114J</strain>
    </source>
</reference>
<dbReference type="Pfam" id="PF00348">
    <property type="entry name" value="polyprenyl_synt"/>
    <property type="match status" value="1"/>
</dbReference>
<evidence type="ECO:0000256" key="3">
    <source>
        <dbReference type="ARBA" id="ARBA00022679"/>
    </source>
</evidence>
<dbReference type="GO" id="GO:0005737">
    <property type="term" value="C:cytoplasm"/>
    <property type="evidence" value="ECO:0007669"/>
    <property type="project" value="UniProtKB-ARBA"/>
</dbReference>
<keyword evidence="3 7" id="KW-0808">Transferase</keyword>
<evidence type="ECO:0000256" key="1">
    <source>
        <dbReference type="ARBA" id="ARBA00001946"/>
    </source>
</evidence>
<dbReference type="STRING" id="379482.SAMN04487961_2949"/>
<dbReference type="PROSITE" id="PS00723">
    <property type="entry name" value="POLYPRENYL_SYNTHASE_1"/>
    <property type="match status" value="1"/>
</dbReference>
<dbReference type="GO" id="GO:0016114">
    <property type="term" value="P:terpenoid biosynthetic process"/>
    <property type="evidence" value="ECO:0007669"/>
    <property type="project" value="UniProtKB-ARBA"/>
</dbReference>
<evidence type="ECO:0000313" key="9">
    <source>
        <dbReference type="Proteomes" id="UP000252995"/>
    </source>
</evidence>
<dbReference type="PANTHER" id="PTHR43281:SF1">
    <property type="entry name" value="FARNESYL DIPHOSPHATE SYNTHASE"/>
    <property type="match status" value="1"/>
</dbReference>
<name>A0A366GZ53_9GAMM</name>
<dbReference type="Proteomes" id="UP000252995">
    <property type="component" value="Unassembled WGS sequence"/>
</dbReference>
<accession>A0A366GZ53</accession>
<dbReference type="CDD" id="cd00685">
    <property type="entry name" value="Trans_IPPS_HT"/>
    <property type="match status" value="1"/>
</dbReference>
<protein>
    <submittedName>
        <fullName evidence="8">Farnesyl-diphosphate synthase</fullName>
    </submittedName>
</protein>
<dbReference type="PANTHER" id="PTHR43281">
    <property type="entry name" value="FARNESYL DIPHOSPHATE SYNTHASE"/>
    <property type="match status" value="1"/>
</dbReference>
<evidence type="ECO:0000256" key="6">
    <source>
        <dbReference type="ARBA" id="ARBA00023229"/>
    </source>
</evidence>
<dbReference type="AlphaFoldDB" id="A0A366GZ53"/>
<dbReference type="GO" id="GO:0008654">
    <property type="term" value="P:phospholipid biosynthetic process"/>
    <property type="evidence" value="ECO:0007669"/>
    <property type="project" value="UniProtKB-ARBA"/>
</dbReference>
<dbReference type="RefSeq" id="WP_113860901.1">
    <property type="nucleotide sequence ID" value="NZ_QNRO01000001.1"/>
</dbReference>
<sequence>MTEQTKAAVEFLESCRTLIDAELDRCIDQSAASDRLQDAMRYSVLGGGKRIRPALCLAAARAMGQDSNSALAPACAVELIHAYSLIHDDLPAMDDDELRRGRPTTHIAFDEATAILAGDALQALAFGLLVNGSGLDSESRLAMVQELARAAGHRGMVGGQAIDLESVGKTLTLTQLETMHRHKTGALIEASVRMGALSAEQVDSSELDALTTYARVLGLAFQVQDDLLDIEGSTDVIGKPQGSDVARSKPTYPALLGLDGARQHLAELLQTAKASLERFGPEADPLRAMADYVVARTH</sequence>
<dbReference type="SFLD" id="SFLDS00005">
    <property type="entry name" value="Isoprenoid_Synthase_Type_I"/>
    <property type="match status" value="1"/>
</dbReference>
<dbReference type="NCBIfam" id="NF045485">
    <property type="entry name" value="FPPsyn"/>
    <property type="match status" value="1"/>
</dbReference>
<evidence type="ECO:0000256" key="4">
    <source>
        <dbReference type="ARBA" id="ARBA00022723"/>
    </source>
</evidence>
<proteinExistence type="inferred from homology"/>
<dbReference type="GO" id="GO:0046872">
    <property type="term" value="F:metal ion binding"/>
    <property type="evidence" value="ECO:0007669"/>
    <property type="project" value="UniProtKB-KW"/>
</dbReference>
<organism evidence="8 9">
    <name type="scientific">Marinobacter pelagius</name>
    <dbReference type="NCBI Taxonomy" id="379482"/>
    <lineage>
        <taxon>Bacteria</taxon>
        <taxon>Pseudomonadati</taxon>
        <taxon>Pseudomonadota</taxon>
        <taxon>Gammaproteobacteria</taxon>
        <taxon>Pseudomonadales</taxon>
        <taxon>Marinobacteraceae</taxon>
        <taxon>Marinobacter</taxon>
    </lineage>
</organism>
<dbReference type="SUPFAM" id="SSF48576">
    <property type="entry name" value="Terpenoid synthases"/>
    <property type="match status" value="1"/>
</dbReference>
<keyword evidence="4" id="KW-0479">Metal-binding</keyword>
<keyword evidence="6" id="KW-0414">Isoprene biosynthesis</keyword>